<feature type="region of interest" description="Disordered" evidence="6">
    <location>
        <begin position="608"/>
        <end position="633"/>
    </location>
</feature>
<feature type="region of interest" description="Disordered" evidence="6">
    <location>
        <begin position="1691"/>
        <end position="1738"/>
    </location>
</feature>
<feature type="compositionally biased region" description="Polar residues" evidence="6">
    <location>
        <begin position="433"/>
        <end position="447"/>
    </location>
</feature>
<dbReference type="InParanoid" id="A0A6P8TXI9"/>
<feature type="compositionally biased region" description="Polar residues" evidence="6">
    <location>
        <begin position="998"/>
        <end position="1022"/>
    </location>
</feature>
<comment type="subcellular location">
    <subcellularLocation>
        <location evidence="5">Nucleus</location>
    </subcellularLocation>
</comment>
<feature type="compositionally biased region" description="Polar residues" evidence="6">
    <location>
        <begin position="356"/>
        <end position="372"/>
    </location>
</feature>
<dbReference type="SMART" id="SM00425">
    <property type="entry name" value="TBOX"/>
    <property type="match status" value="1"/>
</dbReference>
<dbReference type="Pfam" id="PF00907">
    <property type="entry name" value="T-box"/>
    <property type="match status" value="1"/>
</dbReference>
<feature type="compositionally biased region" description="Basic residues" evidence="6">
    <location>
        <begin position="1"/>
        <end position="10"/>
    </location>
</feature>
<dbReference type="InterPro" id="IPR032060">
    <property type="entry name" value="MGA_dom"/>
</dbReference>
<feature type="region of interest" description="Disordered" evidence="6">
    <location>
        <begin position="334"/>
        <end position="372"/>
    </location>
</feature>
<feature type="region of interest" description="Disordered" evidence="6">
    <location>
        <begin position="992"/>
        <end position="1022"/>
    </location>
</feature>
<feature type="compositionally biased region" description="Basic and acidic residues" evidence="6">
    <location>
        <begin position="490"/>
        <end position="505"/>
    </location>
</feature>
<evidence type="ECO:0000313" key="8">
    <source>
        <dbReference type="Proteomes" id="UP000515161"/>
    </source>
</evidence>
<feature type="compositionally biased region" description="Basic residues" evidence="6">
    <location>
        <begin position="525"/>
        <end position="534"/>
    </location>
</feature>
<comment type="caution">
    <text evidence="5">Lacks conserved residue(s) required for the propagation of feature annotation.</text>
</comment>
<keyword evidence="3" id="KW-0804">Transcription</keyword>
<keyword evidence="4 5" id="KW-0539">Nucleus</keyword>
<feature type="compositionally biased region" description="Low complexity" evidence="6">
    <location>
        <begin position="1590"/>
        <end position="1599"/>
    </location>
</feature>
<feature type="compositionally biased region" description="Pro residues" evidence="6">
    <location>
        <begin position="1612"/>
        <end position="1624"/>
    </location>
</feature>
<evidence type="ECO:0000256" key="4">
    <source>
        <dbReference type="ARBA" id="ARBA00023242"/>
    </source>
</evidence>
<evidence type="ECO:0000259" key="7">
    <source>
        <dbReference type="PROSITE" id="PS50252"/>
    </source>
</evidence>
<feature type="region of interest" description="Disordered" evidence="6">
    <location>
        <begin position="1523"/>
        <end position="1627"/>
    </location>
</feature>
<dbReference type="PANTHER" id="PTHR11267">
    <property type="entry name" value="T-BOX PROTEIN-RELATED"/>
    <property type="match status" value="1"/>
</dbReference>
<keyword evidence="8" id="KW-1185">Reference proteome</keyword>
<feature type="region of interest" description="Disordered" evidence="6">
    <location>
        <begin position="1"/>
        <end position="48"/>
    </location>
</feature>
<feature type="region of interest" description="Disordered" evidence="6">
    <location>
        <begin position="176"/>
        <end position="196"/>
    </location>
</feature>
<evidence type="ECO:0000256" key="6">
    <source>
        <dbReference type="SAM" id="MobiDB-lite"/>
    </source>
</evidence>
<evidence type="ECO:0000256" key="1">
    <source>
        <dbReference type="ARBA" id="ARBA00023015"/>
    </source>
</evidence>
<dbReference type="Gene3D" id="2.60.40.820">
    <property type="entry name" value="Transcription factor, T-box"/>
    <property type="match status" value="1"/>
</dbReference>
<feature type="compositionally biased region" description="Basic and acidic residues" evidence="6">
    <location>
        <begin position="467"/>
        <end position="478"/>
    </location>
</feature>
<dbReference type="CTD" id="569620"/>
<feature type="compositionally biased region" description="Basic residues" evidence="6">
    <location>
        <begin position="1488"/>
        <end position="1498"/>
    </location>
</feature>
<dbReference type="GO" id="GO:0001708">
    <property type="term" value="P:cell fate specification"/>
    <property type="evidence" value="ECO:0007669"/>
    <property type="project" value="TreeGrafter"/>
</dbReference>
<feature type="region of interest" description="Disordered" evidence="6">
    <location>
        <begin position="1308"/>
        <end position="1348"/>
    </location>
</feature>
<feature type="region of interest" description="Disordered" evidence="6">
    <location>
        <begin position="1889"/>
        <end position="1944"/>
    </location>
</feature>
<dbReference type="GO" id="GO:0000981">
    <property type="term" value="F:DNA-binding transcription factor activity, RNA polymerase II-specific"/>
    <property type="evidence" value="ECO:0007669"/>
    <property type="project" value="TreeGrafter"/>
</dbReference>
<proteinExistence type="predicted"/>
<evidence type="ECO:0000256" key="5">
    <source>
        <dbReference type="PROSITE-ProRule" id="PRU00201"/>
    </source>
</evidence>
<dbReference type="InterPro" id="IPR046360">
    <property type="entry name" value="T-box_DNA-bd"/>
</dbReference>
<feature type="region of interest" description="Disordered" evidence="6">
    <location>
        <begin position="1207"/>
        <end position="1296"/>
    </location>
</feature>
<dbReference type="CDD" id="cd20195">
    <property type="entry name" value="T-box_MGA-like"/>
    <property type="match status" value="1"/>
</dbReference>
<dbReference type="GO" id="GO:0000785">
    <property type="term" value="C:chromatin"/>
    <property type="evidence" value="ECO:0007669"/>
    <property type="project" value="TreeGrafter"/>
</dbReference>
<feature type="compositionally biased region" description="Basic and acidic residues" evidence="6">
    <location>
        <begin position="421"/>
        <end position="432"/>
    </location>
</feature>
<protein>
    <submittedName>
        <fullName evidence="9">MAX dimerization protein MGA a isoform X1</fullName>
    </submittedName>
</protein>
<dbReference type="Proteomes" id="UP000515161">
    <property type="component" value="Unplaced"/>
</dbReference>
<dbReference type="PROSITE" id="PS50252">
    <property type="entry name" value="TBOX_3"/>
    <property type="match status" value="1"/>
</dbReference>
<evidence type="ECO:0000256" key="3">
    <source>
        <dbReference type="ARBA" id="ARBA00023163"/>
    </source>
</evidence>
<dbReference type="KEGG" id="gacu:117540664"/>
<feature type="compositionally biased region" description="Acidic residues" evidence="6">
    <location>
        <begin position="1790"/>
        <end position="1800"/>
    </location>
</feature>
<evidence type="ECO:0000313" key="9">
    <source>
        <dbReference type="RefSeq" id="XP_034063315.1"/>
    </source>
</evidence>
<dbReference type="Pfam" id="PF16059">
    <property type="entry name" value="MGA_dom"/>
    <property type="match status" value="1"/>
</dbReference>
<dbReference type="GeneID" id="117540664"/>
<feature type="compositionally biased region" description="Basic residues" evidence="6">
    <location>
        <begin position="1227"/>
        <end position="1250"/>
    </location>
</feature>
<dbReference type="GO" id="GO:0000978">
    <property type="term" value="F:RNA polymerase II cis-regulatory region sequence-specific DNA binding"/>
    <property type="evidence" value="ECO:0007669"/>
    <property type="project" value="InterPro"/>
</dbReference>
<dbReference type="InterPro" id="IPR008967">
    <property type="entry name" value="p53-like_TF_DNA-bd_sf"/>
</dbReference>
<feature type="region of interest" description="Disordered" evidence="6">
    <location>
        <begin position="1775"/>
        <end position="1826"/>
    </location>
</feature>
<feature type="compositionally biased region" description="Polar residues" evidence="6">
    <location>
        <begin position="1933"/>
        <end position="1944"/>
    </location>
</feature>
<dbReference type="InterPro" id="IPR036960">
    <property type="entry name" value="T-box_sf"/>
</dbReference>
<feature type="compositionally biased region" description="Pro residues" evidence="6">
    <location>
        <begin position="1533"/>
        <end position="1542"/>
    </location>
</feature>
<organism evidence="8 9">
    <name type="scientific">Gymnodraco acuticeps</name>
    <name type="common">Antarctic dragonfish</name>
    <dbReference type="NCBI Taxonomy" id="8218"/>
    <lineage>
        <taxon>Eukaryota</taxon>
        <taxon>Metazoa</taxon>
        <taxon>Chordata</taxon>
        <taxon>Craniata</taxon>
        <taxon>Vertebrata</taxon>
        <taxon>Euteleostomi</taxon>
        <taxon>Actinopterygii</taxon>
        <taxon>Neopterygii</taxon>
        <taxon>Teleostei</taxon>
        <taxon>Neoteleostei</taxon>
        <taxon>Acanthomorphata</taxon>
        <taxon>Eupercaria</taxon>
        <taxon>Perciformes</taxon>
        <taxon>Notothenioidei</taxon>
        <taxon>Bathydraconidae</taxon>
        <taxon>Gymnodraco</taxon>
    </lineage>
</organism>
<feature type="compositionally biased region" description="Polar residues" evidence="6">
    <location>
        <begin position="1207"/>
        <end position="1218"/>
    </location>
</feature>
<dbReference type="SUPFAM" id="SSF49417">
    <property type="entry name" value="p53-like transcription factors"/>
    <property type="match status" value="1"/>
</dbReference>
<feature type="compositionally biased region" description="Polar residues" evidence="6">
    <location>
        <begin position="1570"/>
        <end position="1579"/>
    </location>
</feature>
<dbReference type="PANTHER" id="PTHR11267:SF32">
    <property type="entry name" value="MAX GENE-ASSOCIATED PROTEIN"/>
    <property type="match status" value="1"/>
</dbReference>
<feature type="compositionally biased region" description="Low complexity" evidence="6">
    <location>
        <begin position="546"/>
        <end position="558"/>
    </location>
</feature>
<feature type="domain" description="T-box" evidence="7">
    <location>
        <begin position="107"/>
        <end position="288"/>
    </location>
</feature>
<feature type="compositionally biased region" description="Basic residues" evidence="6">
    <location>
        <begin position="940"/>
        <end position="951"/>
    </location>
</feature>
<dbReference type="GO" id="GO:0045893">
    <property type="term" value="P:positive regulation of DNA-templated transcription"/>
    <property type="evidence" value="ECO:0007669"/>
    <property type="project" value="InterPro"/>
</dbReference>
<name>A0A6P8TXI9_GYMAC</name>
<dbReference type="InterPro" id="IPR001699">
    <property type="entry name" value="TF_T-box"/>
</dbReference>
<feature type="region of interest" description="Disordered" evidence="6">
    <location>
        <begin position="699"/>
        <end position="727"/>
    </location>
</feature>
<reference evidence="9" key="1">
    <citation type="submission" date="2025-08" db="UniProtKB">
        <authorList>
            <consortium name="RefSeq"/>
        </authorList>
    </citation>
    <scope>IDENTIFICATION</scope>
</reference>
<feature type="region of interest" description="Disordered" evidence="6">
    <location>
        <begin position="401"/>
        <end position="512"/>
    </location>
</feature>
<feature type="compositionally biased region" description="Basic and acidic residues" evidence="6">
    <location>
        <begin position="1779"/>
        <end position="1789"/>
    </location>
</feature>
<feature type="compositionally biased region" description="Low complexity" evidence="6">
    <location>
        <begin position="709"/>
        <end position="727"/>
    </location>
</feature>
<keyword evidence="1" id="KW-0805">Transcription regulation</keyword>
<feature type="region of interest" description="Disordered" evidence="6">
    <location>
        <begin position="1477"/>
        <end position="1498"/>
    </location>
</feature>
<feature type="region of interest" description="Disordered" evidence="6">
    <location>
        <begin position="1123"/>
        <end position="1154"/>
    </location>
</feature>
<dbReference type="RefSeq" id="XP_034063315.1">
    <property type="nucleotide sequence ID" value="XM_034207424.1"/>
</dbReference>
<sequence length="1944" mass="214162">MASKKKRKGMVFHQEGATSPVAAPAADHPSSRFVVPTLGKASEGGMEQSNCATNEEADMMGKPNMYPYKEPVRNAGGLAAVKLPYSSNPEPDNLSPDSICKGIKVTLDNNGMWNEFFKCKTEMIVTKQGSRMFPYCRFRISGLQPSRKYSLIMDIQLLDISRYKWNGKSWQVAGKAESHGKSQPFAHPESPSTGEHWMKNPVSFYKLKLTNNVSEQEENTILHPMHRYLPRLHLIQTEKASDDINLKGRNLMTFTFPQTEFMAVTAYQNPQLSQLKVDYNPFAKGLKEESSSPFGLKLKLNSEKDLHKGGGTTTNEQHPLKKSLKSLLANHKPKSLKAVDAKPSGSSDLQKKSTTNEDQSAASVTEECSGNSRPAQKLFSELIREAHVSLHRCNVEQLAITNGTSPRTEQTQTKTTTLKSNEQDVPRRDSRSVKTNSVPSAKNSETVQTKRKVKENKDLLNSTNCKDNVRTDNSELHNDSPAVSQNSSVESDHQHQLKALSEGKEKQHKRPVPLPLPALARFLKQHSTKSKKTKSKLDSPPQAIPSEHSSNSKSSAAAPTCPQSDPFVKATDPSKDPTGDITKYNNLASGHASEHHLDEIDLNVTGQAGKTANEQSSPSCSDDNATTGPNGLSTEDFLASVSVTECNSPVGQDGTPVLPNFYQPFCTLGTSLSTISSTLATSSESPIWSPTHDTVLPAPNFSLTQTINDSSTLPSDSPTSKSDSLLPDPECSSFAFEELSPASSPEPLPSLPLSLALEFDCSTSEPPPQAVSPEELQHSEASVFKWHTVLPLPKPYIETSLTTFQPTPETLPLVSVASHFLPSQTPSQSEPQVIDTSTSMAPLDPGPSFQENVQLLPFPAQLSPLALQLPMSPTFSSLDGDELSPTPSIAELVYFFSNDHDLGMEFSNTEAIDVPCSPPSKVEANAQEPSPQVQPIPAKRTCKQKKKSRQRKLVDVDQDIDPSYGRMHPNLEEVEEQLFISFTSKEALKLHLADSSDGPESQPQTTPEGPVLQQITDTPENVETTDEIRRIAAFEKILLRDLKLLRHRQVIHPVLQEVGLKMSQLDTTLAIDLQYLGVRLPIPPPGVSLEPLTKELPPPPGISAAFVSRTGKTTDVTQIKGWREKYTPSEAPPTPTPTTPEAGPSSDPPKKNLSAFCSDMLDEYLENEAKLIDERADSFSQSAVEPLVYELPTRSTSYVRTLDSVLKKQTSCSPTSDLISGFIPPSKRPKLTLKEAKKPRKEKLKRGPKPKNREEPLPGSTPSPSPTQSNLLPKQPGLHIPAAPSPSEHTAPLPVPLKPRKQHLKVRFNEPEPSPLPHQPKLRKLKPKPSSQTLSLNPAPPPGVFEDMAPLESDSELVDPESCRTESGPVMTRALLRQKDLEDAMLWEGLPRTSITKERAAIALTSLFTLKGFVIENPTAPIQLVRRPAPPCLNESCRLGCICSSLANCSTITHCGRPACMLGCSCLKQKVVLLKNLDGSDSSPSQPGHKKKRRKRRMKMAYVLKEADSVSQPAERVRTLWKRDATDPDPDPMHTPGPPPLTHPTERLEDNSSCARIRAFIGKNRRSTRTLKTPGNPQEMSKDAESIKVGPKSLKGKGSTSKKTKTKSSIPPSDPQPAPSPPAKPSKRLIIVAECQWVKEGDRNMVLRTLCEAMARDNLEKPFWIKDYLVSPVSTSLEESDGERCIQFKMHISRPKLTKEEPAKSRRPRRPKPPIKEKTQPQQDPPEEMQMEMKPPEDWQREVEEEEEEVVMEEVEEEEEVVMQEVEVVMQEVEEEVEEAKPLEDWQREVEEDDIEEEQEAGSTNHQVHDGKQIRRQEVMSREKSKMMGSLGLPFLAGVSPAGFLSADTKQPGNTNHTVHVNGKPYPLAKIQLGKMGALHPANRLAAYLTGRVGNNRKQQPPSQPPQSSVLTPPEVYSKPPRRIAPGPPNPPLSTSSEFSANPP</sequence>
<accession>A0A6P8TXI9</accession>
<dbReference type="PRINTS" id="PR00937">
    <property type="entry name" value="TBOX"/>
</dbReference>
<dbReference type="GO" id="GO:0005634">
    <property type="term" value="C:nucleus"/>
    <property type="evidence" value="ECO:0007669"/>
    <property type="project" value="UniProtKB-SubCell"/>
</dbReference>
<feature type="compositionally biased region" description="Low complexity" evidence="6">
    <location>
        <begin position="408"/>
        <end position="417"/>
    </location>
</feature>
<feature type="region of interest" description="Disordered" evidence="6">
    <location>
        <begin position="917"/>
        <end position="967"/>
    </location>
</feature>
<evidence type="ECO:0000256" key="2">
    <source>
        <dbReference type="ARBA" id="ARBA00023125"/>
    </source>
</evidence>
<gene>
    <name evidence="9" type="primary">mgaa</name>
</gene>
<keyword evidence="2 5" id="KW-0238">DNA-binding</keyword>
<feature type="compositionally biased region" description="Basic and acidic residues" evidence="6">
    <location>
        <begin position="1807"/>
        <end position="1826"/>
    </location>
</feature>
<feature type="region of interest" description="Disordered" evidence="6">
    <location>
        <begin position="525"/>
        <end position="586"/>
    </location>
</feature>
<dbReference type="OrthoDB" id="6119313at2759"/>